<evidence type="ECO:0000259" key="6">
    <source>
        <dbReference type="Pfam" id="PF01625"/>
    </source>
</evidence>
<reference evidence="7 8" key="1">
    <citation type="journal article" date="2012" name="J. Bacteriol.">
        <title>Genome Sequence of the Antarctic Psychrophile Bacterium Planococcus antarcticus DSM 14505.</title>
        <authorList>
            <person name="Margolles A."/>
            <person name="Gueimonde M."/>
            <person name="Sanchez B."/>
        </authorList>
    </citation>
    <scope>NUCLEOTIDE SEQUENCE [LARGE SCALE GENOMIC DNA]</scope>
    <source>
        <strain evidence="7 8">DSM 14505</strain>
    </source>
</reference>
<dbReference type="InterPro" id="IPR036509">
    <property type="entry name" value="Met_Sox_Rdtase_MsrA_sf"/>
</dbReference>
<keyword evidence="3" id="KW-0560">Oxidoreductase</keyword>
<comment type="catalytic activity">
    <reaction evidence="4">
        <text>L-methionyl-[protein] + [thioredoxin]-disulfide + H2O = L-methionyl-(S)-S-oxide-[protein] + [thioredoxin]-dithiol</text>
        <dbReference type="Rhea" id="RHEA:14217"/>
        <dbReference type="Rhea" id="RHEA-COMP:10698"/>
        <dbReference type="Rhea" id="RHEA-COMP:10700"/>
        <dbReference type="Rhea" id="RHEA-COMP:12313"/>
        <dbReference type="Rhea" id="RHEA-COMP:12315"/>
        <dbReference type="ChEBI" id="CHEBI:15377"/>
        <dbReference type="ChEBI" id="CHEBI:16044"/>
        <dbReference type="ChEBI" id="CHEBI:29950"/>
        <dbReference type="ChEBI" id="CHEBI:44120"/>
        <dbReference type="ChEBI" id="CHEBI:50058"/>
        <dbReference type="EC" id="1.8.4.11"/>
    </reaction>
</comment>
<dbReference type="Gene3D" id="3.30.1060.10">
    <property type="entry name" value="Peptide methionine sulphoxide reductase MsrA"/>
    <property type="match status" value="1"/>
</dbReference>
<dbReference type="PANTHER" id="PTHR43774:SF1">
    <property type="entry name" value="PEPTIDE METHIONINE SULFOXIDE REDUCTASE MSRA 2"/>
    <property type="match status" value="1"/>
</dbReference>
<evidence type="ECO:0000256" key="3">
    <source>
        <dbReference type="ARBA" id="ARBA00023002"/>
    </source>
</evidence>
<dbReference type="NCBIfam" id="TIGR00401">
    <property type="entry name" value="msrA"/>
    <property type="match status" value="1"/>
</dbReference>
<evidence type="ECO:0000256" key="1">
    <source>
        <dbReference type="ARBA" id="ARBA00005591"/>
    </source>
</evidence>
<dbReference type="SUPFAM" id="SSF55068">
    <property type="entry name" value="Peptide methionine sulfoxide reductase"/>
    <property type="match status" value="1"/>
</dbReference>
<dbReference type="GO" id="GO:0008113">
    <property type="term" value="F:peptide-methionine (S)-S-oxide reductase activity"/>
    <property type="evidence" value="ECO:0007669"/>
    <property type="project" value="UniProtKB-EC"/>
</dbReference>
<comment type="catalytic activity">
    <reaction evidence="5">
        <text>[thioredoxin]-disulfide + L-methionine + H2O = L-methionine (S)-S-oxide + [thioredoxin]-dithiol</text>
        <dbReference type="Rhea" id="RHEA:19993"/>
        <dbReference type="Rhea" id="RHEA-COMP:10698"/>
        <dbReference type="Rhea" id="RHEA-COMP:10700"/>
        <dbReference type="ChEBI" id="CHEBI:15377"/>
        <dbReference type="ChEBI" id="CHEBI:29950"/>
        <dbReference type="ChEBI" id="CHEBI:50058"/>
        <dbReference type="ChEBI" id="CHEBI:57844"/>
        <dbReference type="ChEBI" id="CHEBI:58772"/>
        <dbReference type="EC" id="1.8.4.11"/>
    </reaction>
</comment>
<organism evidence="7 8">
    <name type="scientific">Planococcus antarcticus DSM 14505</name>
    <dbReference type="NCBI Taxonomy" id="1185653"/>
    <lineage>
        <taxon>Bacteria</taxon>
        <taxon>Bacillati</taxon>
        <taxon>Bacillota</taxon>
        <taxon>Bacilli</taxon>
        <taxon>Bacillales</taxon>
        <taxon>Caryophanaceae</taxon>
        <taxon>Planococcus</taxon>
    </lineage>
</organism>
<evidence type="ECO:0000256" key="5">
    <source>
        <dbReference type="ARBA" id="ARBA00048782"/>
    </source>
</evidence>
<dbReference type="EMBL" id="AJYB01000014">
    <property type="protein sequence ID" value="EIM07577.1"/>
    <property type="molecule type" value="Genomic_DNA"/>
</dbReference>
<dbReference type="AlphaFoldDB" id="A0AA87IND9"/>
<dbReference type="InterPro" id="IPR002569">
    <property type="entry name" value="Met_Sox_Rdtase_MsrA_dom"/>
</dbReference>
<evidence type="ECO:0000256" key="4">
    <source>
        <dbReference type="ARBA" id="ARBA00047806"/>
    </source>
</evidence>
<protein>
    <recommendedName>
        <fullName evidence="2">peptide-methionine (S)-S-oxide reductase</fullName>
        <ecNumber evidence="2">1.8.4.11</ecNumber>
    </recommendedName>
</protein>
<dbReference type="EC" id="1.8.4.11" evidence="2"/>
<dbReference type="Pfam" id="PF01625">
    <property type="entry name" value="PMSR"/>
    <property type="match status" value="1"/>
</dbReference>
<evidence type="ECO:0000313" key="8">
    <source>
        <dbReference type="Proteomes" id="UP000004725"/>
    </source>
</evidence>
<evidence type="ECO:0000256" key="2">
    <source>
        <dbReference type="ARBA" id="ARBA00012502"/>
    </source>
</evidence>
<dbReference type="Proteomes" id="UP000004725">
    <property type="component" value="Unassembled WGS sequence"/>
</dbReference>
<gene>
    <name evidence="7" type="ORF">A1A1_05187</name>
</gene>
<evidence type="ECO:0000313" key="7">
    <source>
        <dbReference type="EMBL" id="EIM07577.1"/>
    </source>
</evidence>
<proteinExistence type="inferred from homology"/>
<accession>A0AA87IND9</accession>
<sequence>MKVEFQQMTIKQIEEGLHQSDRRLELATFGMGCFWGPEARFGGMPGVVRTRVGFAGGTELNPTYRQMGDHTETVQIEFDPLVISYTDVLREFWQNHYPNRDNYKGRQYISLWHYHTEQQHQTVEAIKKEMEAKLGETIETEITPFSGFTAAEERHQKYYLKRYPKALEQLAELYPDRELLTDSTFAARLNGFVKGYGTKDSVREEIAQWNMEEVEQKFLIKLFSKMKW</sequence>
<comment type="caution">
    <text evidence="7">The sequence shown here is derived from an EMBL/GenBank/DDBJ whole genome shotgun (WGS) entry which is preliminary data.</text>
</comment>
<comment type="similarity">
    <text evidence="1">Belongs to the MsrA Met sulfoxide reductase family.</text>
</comment>
<name>A0AA87IND9_9BACL</name>
<dbReference type="PANTHER" id="PTHR43774">
    <property type="entry name" value="PEPTIDE METHIONINE SULFOXIDE REDUCTASE"/>
    <property type="match status" value="1"/>
</dbReference>
<feature type="domain" description="Peptide methionine sulphoxide reductase MsrA" evidence="6">
    <location>
        <begin position="27"/>
        <end position="162"/>
    </location>
</feature>